<keyword evidence="2" id="KW-0106">Calcium</keyword>
<dbReference type="Proteomes" id="UP000682733">
    <property type="component" value="Unassembled WGS sequence"/>
</dbReference>
<dbReference type="Proteomes" id="UP000677228">
    <property type="component" value="Unassembled WGS sequence"/>
</dbReference>
<feature type="transmembrane region" description="Helical" evidence="5">
    <location>
        <begin position="56"/>
        <end position="77"/>
    </location>
</feature>
<evidence type="ECO:0000256" key="2">
    <source>
        <dbReference type="ARBA" id="ARBA00022837"/>
    </source>
</evidence>
<dbReference type="EMBL" id="CAJNOQ010009645">
    <property type="protein sequence ID" value="CAF1230508.1"/>
    <property type="molecule type" value="Genomic_DNA"/>
</dbReference>
<organism evidence="8 11">
    <name type="scientific">Didymodactylos carnosus</name>
    <dbReference type="NCBI Taxonomy" id="1234261"/>
    <lineage>
        <taxon>Eukaryota</taxon>
        <taxon>Metazoa</taxon>
        <taxon>Spiralia</taxon>
        <taxon>Gnathifera</taxon>
        <taxon>Rotifera</taxon>
        <taxon>Eurotatoria</taxon>
        <taxon>Bdelloidea</taxon>
        <taxon>Philodinida</taxon>
        <taxon>Philodinidae</taxon>
        <taxon>Didymodactylos</taxon>
    </lineage>
</organism>
<comment type="caution">
    <text evidence="8">The sequence shown here is derived from an EMBL/GenBank/DDBJ whole genome shotgun (WGS) entry which is preliminary data.</text>
</comment>
<keyword evidence="4 5" id="KW-0472">Membrane</keyword>
<dbReference type="SUPFAM" id="SSF103473">
    <property type="entry name" value="MFS general substrate transporter"/>
    <property type="match status" value="1"/>
</dbReference>
<dbReference type="Pfam" id="PF13499">
    <property type="entry name" value="EF-hand_7"/>
    <property type="match status" value="1"/>
</dbReference>
<dbReference type="EMBL" id="CAJNOK010007575">
    <property type="protein sequence ID" value="CAF1038304.1"/>
    <property type="molecule type" value="Genomic_DNA"/>
</dbReference>
<dbReference type="SUPFAM" id="SSF47473">
    <property type="entry name" value="EF-hand"/>
    <property type="match status" value="1"/>
</dbReference>
<dbReference type="Proteomes" id="UP000681722">
    <property type="component" value="Unassembled WGS sequence"/>
</dbReference>
<dbReference type="InterPro" id="IPR002048">
    <property type="entry name" value="EF_hand_dom"/>
</dbReference>
<dbReference type="InterPro" id="IPR011992">
    <property type="entry name" value="EF-hand-dom_pair"/>
</dbReference>
<feature type="transmembrane region" description="Helical" evidence="5">
    <location>
        <begin position="19"/>
        <end position="36"/>
    </location>
</feature>
<dbReference type="PROSITE" id="PS50222">
    <property type="entry name" value="EF_HAND_2"/>
    <property type="match status" value="2"/>
</dbReference>
<protein>
    <recommendedName>
        <fullName evidence="6">EF-hand domain-containing protein</fullName>
    </recommendedName>
</protein>
<feature type="transmembrane region" description="Helical" evidence="5">
    <location>
        <begin position="196"/>
        <end position="216"/>
    </location>
</feature>
<evidence type="ECO:0000313" key="11">
    <source>
        <dbReference type="Proteomes" id="UP000663829"/>
    </source>
</evidence>
<gene>
    <name evidence="8" type="ORF">GPM918_LOCUS25150</name>
    <name evidence="7" type="ORF">OVA965_LOCUS16348</name>
    <name evidence="10" type="ORF">SRO942_LOCUS25156</name>
    <name evidence="9" type="ORF">TMI583_LOCUS16357</name>
</gene>
<evidence type="ECO:0000256" key="3">
    <source>
        <dbReference type="ARBA" id="ARBA00022989"/>
    </source>
</evidence>
<evidence type="ECO:0000256" key="5">
    <source>
        <dbReference type="SAM" id="Phobius"/>
    </source>
</evidence>
<dbReference type="Gene3D" id="1.10.238.10">
    <property type="entry name" value="EF-hand"/>
    <property type="match status" value="2"/>
</dbReference>
<keyword evidence="11" id="KW-1185">Reference proteome</keyword>
<dbReference type="EMBL" id="CAJOBA010007586">
    <property type="protein sequence ID" value="CAF3806476.1"/>
    <property type="molecule type" value="Genomic_DNA"/>
</dbReference>
<dbReference type="PANTHER" id="PTHR23121:SF9">
    <property type="entry name" value="SODIUM-DEPENDENT GLUCOSE TRANSPORTER 1"/>
    <property type="match status" value="1"/>
</dbReference>
<dbReference type="OrthoDB" id="546893at2759"/>
<dbReference type="InterPro" id="IPR018247">
    <property type="entry name" value="EF_Hand_1_Ca_BS"/>
</dbReference>
<dbReference type="Proteomes" id="UP000663829">
    <property type="component" value="Unassembled WGS sequence"/>
</dbReference>
<sequence>MSILEEGTLRDYLSQPWKLFITIFCFFAFIVMGVYIELAGPTLDMLSLQIASDMARIAWIVAARSLGNLIGVVLFGIIFHSIIKKQTELLLAVAYFIPAFAMLVTPYIKSLFLLCVALFSEGVSQGMGLLVTKMWGARATSPLNAALLGYPCGALIAVLLIRFSSADVHILVDPRSYNESTPVNKLPTFQPRLVPAYSAASVLCTIVTISFIIIAIKEHKRTPIESEKTKRIITGQKSVDDEELRLRHKPKRVLNKAIFWKSCSPTTCGSGYMVYGILFKQYDTSDFEEEFYSIDRQRKGYIAQKDVRDLMSKYKNQFSQRQIHERLQEMGLQNSNDKITLDEYVDFRILPKASSSPQPQLSTLQTTAKQFDPFQFFDKNEDHHIDQYEIIQSYKDLGLNITEQEVKTMIKCLDVNKDGRIDQREFNLVKNHATMDDN</sequence>
<evidence type="ECO:0000313" key="8">
    <source>
        <dbReference type="EMBL" id="CAF1230508.1"/>
    </source>
</evidence>
<evidence type="ECO:0000313" key="10">
    <source>
        <dbReference type="EMBL" id="CAF3993192.1"/>
    </source>
</evidence>
<name>A0A814YKU4_9BILA</name>
<accession>A0A814YKU4</accession>
<evidence type="ECO:0000313" key="7">
    <source>
        <dbReference type="EMBL" id="CAF1038304.1"/>
    </source>
</evidence>
<dbReference type="EMBL" id="CAJOBC010009650">
    <property type="protein sequence ID" value="CAF3993192.1"/>
    <property type="molecule type" value="Genomic_DNA"/>
</dbReference>
<dbReference type="CDD" id="cd00051">
    <property type="entry name" value="EFh"/>
    <property type="match status" value="1"/>
</dbReference>
<reference evidence="8" key="1">
    <citation type="submission" date="2021-02" db="EMBL/GenBank/DDBJ databases">
        <authorList>
            <person name="Nowell W R."/>
        </authorList>
    </citation>
    <scope>NUCLEOTIDE SEQUENCE</scope>
</reference>
<dbReference type="Gene3D" id="1.20.1250.20">
    <property type="entry name" value="MFS general substrate transporter like domains"/>
    <property type="match status" value="1"/>
</dbReference>
<dbReference type="PROSITE" id="PS00018">
    <property type="entry name" value="EF_HAND_1"/>
    <property type="match status" value="2"/>
</dbReference>
<feature type="transmembrane region" description="Helical" evidence="5">
    <location>
        <begin position="143"/>
        <end position="163"/>
    </location>
</feature>
<keyword evidence="3 5" id="KW-1133">Transmembrane helix</keyword>
<proteinExistence type="predicted"/>
<feature type="domain" description="EF-hand" evidence="6">
    <location>
        <begin position="401"/>
        <end position="436"/>
    </location>
</feature>
<dbReference type="InterPro" id="IPR036259">
    <property type="entry name" value="MFS_trans_sf"/>
</dbReference>
<evidence type="ECO:0000259" key="6">
    <source>
        <dbReference type="PROSITE" id="PS50222"/>
    </source>
</evidence>
<evidence type="ECO:0000256" key="1">
    <source>
        <dbReference type="ARBA" id="ARBA00022692"/>
    </source>
</evidence>
<keyword evidence="1 5" id="KW-0812">Transmembrane</keyword>
<feature type="domain" description="EF-hand" evidence="6">
    <location>
        <begin position="374"/>
        <end position="400"/>
    </location>
</feature>
<dbReference type="PANTHER" id="PTHR23121">
    <property type="entry name" value="SODIUM-DEPENDENT GLUCOSE TRANSPORTER 1"/>
    <property type="match status" value="1"/>
</dbReference>
<evidence type="ECO:0000313" key="9">
    <source>
        <dbReference type="EMBL" id="CAF3806476.1"/>
    </source>
</evidence>
<dbReference type="AlphaFoldDB" id="A0A814YKU4"/>
<dbReference type="GO" id="GO:0005509">
    <property type="term" value="F:calcium ion binding"/>
    <property type="evidence" value="ECO:0007669"/>
    <property type="project" value="InterPro"/>
</dbReference>
<evidence type="ECO:0000256" key="4">
    <source>
        <dbReference type="ARBA" id="ARBA00023136"/>
    </source>
</evidence>